<accession>A0A100JXG4</accession>
<evidence type="ECO:0000313" key="2">
    <source>
        <dbReference type="Proteomes" id="UP000067448"/>
    </source>
</evidence>
<dbReference type="AlphaFoldDB" id="A0A100JXG4"/>
<dbReference type="Proteomes" id="UP000067448">
    <property type="component" value="Unassembled WGS sequence"/>
</dbReference>
<reference evidence="2" key="3">
    <citation type="submission" date="2016-02" db="EMBL/GenBank/DDBJ databases">
        <title>Draft genome of pathogenic Streptomyces sp. in Japan.</title>
        <authorList>
            <person name="Tomihama T."/>
            <person name="Ikenaga M."/>
            <person name="Sakai M."/>
            <person name="Okubo T."/>
            <person name="Ikeda S."/>
        </authorList>
    </citation>
    <scope>NUCLEOTIDE SEQUENCE [LARGE SCALE GENOMIC DNA]</scope>
    <source>
        <strain evidence="2">S58</strain>
    </source>
</reference>
<evidence type="ECO:0008006" key="3">
    <source>
        <dbReference type="Google" id="ProtNLM"/>
    </source>
</evidence>
<evidence type="ECO:0000313" key="1">
    <source>
        <dbReference type="EMBL" id="GAQ67481.1"/>
    </source>
</evidence>
<comment type="caution">
    <text evidence="1">The sequence shown here is derived from an EMBL/GenBank/DDBJ whole genome shotgun (WGS) entry which is preliminary data.</text>
</comment>
<proteinExistence type="predicted"/>
<protein>
    <recommendedName>
        <fullName evidence="3">Nucleotidyltransferase</fullName>
    </recommendedName>
</protein>
<dbReference type="RefSeq" id="WP_059084482.1">
    <property type="nucleotide sequence ID" value="NZ_BCMM01000058.1"/>
</dbReference>
<reference evidence="2" key="1">
    <citation type="submission" date="2015-11" db="EMBL/GenBank/DDBJ databases">
        <authorList>
            <consortium name="Cross-ministerial Strategic Innovation Promotion Program (SIP) consortium"/>
            <person name="Tomihama T."/>
            <person name="Ikenaga M."/>
            <person name="Sakai M."/>
            <person name="Okubo T."/>
            <person name="Ikeda S."/>
        </authorList>
    </citation>
    <scope>NUCLEOTIDE SEQUENCE [LARGE SCALE GENOMIC DNA]</scope>
    <source>
        <strain evidence="2">S58</strain>
    </source>
</reference>
<organism evidence="1 2">
    <name type="scientific">Streptomyces scabiei</name>
    <dbReference type="NCBI Taxonomy" id="1930"/>
    <lineage>
        <taxon>Bacteria</taxon>
        <taxon>Bacillati</taxon>
        <taxon>Actinomycetota</taxon>
        <taxon>Actinomycetes</taxon>
        <taxon>Kitasatosporales</taxon>
        <taxon>Streptomycetaceae</taxon>
        <taxon>Streptomyces</taxon>
    </lineage>
</organism>
<dbReference type="InterPro" id="IPR039498">
    <property type="entry name" value="NTP_transf_5"/>
</dbReference>
<dbReference type="EMBL" id="BCMM01000058">
    <property type="protein sequence ID" value="GAQ67481.1"/>
    <property type="molecule type" value="Genomic_DNA"/>
</dbReference>
<dbReference type="OrthoDB" id="3398872at2"/>
<gene>
    <name evidence="1" type="ORF">SsS58_07936</name>
</gene>
<sequence>MSGRATGGNRFASSVLDTWATMFVDPERTERAAAGLHRLEGRRRAVGDVLRVHKAVPQFQYGLEQLAASGPEIHRARAAAAKSWYAAEAGRLADHLRLLRSELAWLAGQPEVAGAGLAVIKGFNNARFYRDPSPRWSRDVDVYVPDWGACLAVVRLLRERGYVFDEEECPWFKAEFEHGRAEYGQLFLVRAEDGRFSRVDIHFGTYSVGAGDYLDFPLTDFYEPVAPDLGYQGLNPTGTLMVMFAHALSDGYVSVKDVNDTVSLALTRDDVDFSRLAREIPRHSLEPQALLLADHLTRLYRDSRIGGFARALRRAAGGGRNSPLWRMHDRNWHRRAAVNAVHAYRSALRRYRGPLVATRRAGQCAVFYNRRLSVTLSDRSLPQRLLVRLMARTDLTRWRLRSDACPTMIHTGHPALTGIAPASLAAPDGSAVGLPRLRPTPAAGVRVGGTFPDRQLVAIGDDVFLCSWDQVVSRRDAALAKHLASVQGAAARRKGESADD</sequence>
<name>A0A100JXG4_STRSC</name>
<reference evidence="1 2" key="2">
    <citation type="journal article" date="2016" name="Genome Announc.">
        <title>Draft Genome Sequences of Streptomyces scabiei S58, Streptomyces turgidiscabies T45, and Streptomyces acidiscabies a10, the Pathogens of Potato Common Scab, Isolated in Japan.</title>
        <authorList>
            <person name="Tomihama T."/>
            <person name="Nishi Y."/>
            <person name="Sakai M."/>
            <person name="Ikenaga M."/>
            <person name="Okubo T."/>
            <person name="Ikeda S."/>
        </authorList>
    </citation>
    <scope>NUCLEOTIDE SEQUENCE [LARGE SCALE GENOMIC DNA]</scope>
    <source>
        <strain evidence="1 2">S58</strain>
    </source>
</reference>
<dbReference type="Pfam" id="PF14907">
    <property type="entry name" value="NTP_transf_5"/>
    <property type="match status" value="1"/>
</dbReference>